<reference evidence="1" key="1">
    <citation type="submission" date="2022-03" db="EMBL/GenBank/DDBJ databases">
        <title>Draft genome sequence of Aduncisulcus paluster, a free-living microaerophilic Fornicata.</title>
        <authorList>
            <person name="Yuyama I."/>
            <person name="Kume K."/>
            <person name="Tamura T."/>
            <person name="Inagaki Y."/>
            <person name="Hashimoto T."/>
        </authorList>
    </citation>
    <scope>NUCLEOTIDE SEQUENCE</scope>
    <source>
        <strain evidence="1">NY0171</strain>
    </source>
</reference>
<evidence type="ECO:0000313" key="2">
    <source>
        <dbReference type="Proteomes" id="UP001057375"/>
    </source>
</evidence>
<dbReference type="Proteomes" id="UP001057375">
    <property type="component" value="Unassembled WGS sequence"/>
</dbReference>
<dbReference type="InterPro" id="IPR038973">
    <property type="entry name" value="MutL/Mlh/Pms-like"/>
</dbReference>
<keyword evidence="2" id="KW-1185">Reference proteome</keyword>
<protein>
    <recommendedName>
        <fullName evidence="3">MutL-like protein 3</fullName>
    </recommendedName>
</protein>
<dbReference type="Gene3D" id="3.30.1540.20">
    <property type="entry name" value="MutL, C-terminal domain, dimerisation subdomain"/>
    <property type="match status" value="1"/>
</dbReference>
<sequence length="222" mass="24529">MSSCVMCKQHPILVHVSQRSLAIKRLTQWGFAFHVNEMPVKRKVKYEIVTPPSLKHLESQSISSINSPPPKLVAAHFLISQSEIISNTHKLSHSAHSLESLSSSKERDVDTAEMYTFTISHTPSVYGTVVHPSVAEEIVSNISDPHSVPSCPLPPSIFKIVAYRACLSSIVSGDTLSMDEMNTIIRQACECEFPFYCAHGRPVVVPLVRLVRTSLVPKITGK</sequence>
<dbReference type="Gene3D" id="3.30.1370.100">
    <property type="entry name" value="MutL, C-terminal domain, regulatory subdomain"/>
    <property type="match status" value="1"/>
</dbReference>
<gene>
    <name evidence="1" type="ORF">ADUPG1_013784</name>
</gene>
<dbReference type="InterPro" id="IPR042121">
    <property type="entry name" value="MutL_C_regsub"/>
</dbReference>
<dbReference type="InterPro" id="IPR037198">
    <property type="entry name" value="MutL_C_sf"/>
</dbReference>
<name>A0ABQ5K861_9EUKA</name>
<dbReference type="PANTHER" id="PTHR10073">
    <property type="entry name" value="DNA MISMATCH REPAIR PROTEIN MLH, PMS, MUTL"/>
    <property type="match status" value="1"/>
</dbReference>
<evidence type="ECO:0008006" key="3">
    <source>
        <dbReference type="Google" id="ProtNLM"/>
    </source>
</evidence>
<accession>A0ABQ5K861</accession>
<dbReference type="PANTHER" id="PTHR10073:SF47">
    <property type="entry name" value="DNA MISMATCH REPAIR PROTEIN MLH3"/>
    <property type="match status" value="1"/>
</dbReference>
<proteinExistence type="predicted"/>
<comment type="caution">
    <text evidence="1">The sequence shown here is derived from an EMBL/GenBank/DDBJ whole genome shotgun (WGS) entry which is preliminary data.</text>
</comment>
<dbReference type="SUPFAM" id="SSF118116">
    <property type="entry name" value="DNA mismatch repair protein MutL"/>
    <property type="match status" value="1"/>
</dbReference>
<dbReference type="InterPro" id="IPR042120">
    <property type="entry name" value="MutL_C_dimsub"/>
</dbReference>
<dbReference type="EMBL" id="BQXS01012735">
    <property type="protein sequence ID" value="GKT27350.1"/>
    <property type="molecule type" value="Genomic_DNA"/>
</dbReference>
<organism evidence="1 2">
    <name type="scientific">Aduncisulcus paluster</name>
    <dbReference type="NCBI Taxonomy" id="2918883"/>
    <lineage>
        <taxon>Eukaryota</taxon>
        <taxon>Metamonada</taxon>
        <taxon>Carpediemonas-like organisms</taxon>
        <taxon>Aduncisulcus</taxon>
    </lineage>
</organism>
<evidence type="ECO:0000313" key="1">
    <source>
        <dbReference type="EMBL" id="GKT27350.1"/>
    </source>
</evidence>